<feature type="region of interest" description="Disordered" evidence="1">
    <location>
        <begin position="92"/>
        <end position="111"/>
    </location>
</feature>
<proteinExistence type="predicted"/>
<feature type="region of interest" description="Disordered" evidence="1">
    <location>
        <begin position="59"/>
        <end position="78"/>
    </location>
</feature>
<name>A0A2H1GAI2_ZYMTR</name>
<reference evidence="3" key="1">
    <citation type="submission" date="2017-05" db="EMBL/GenBank/DDBJ databases">
        <authorList>
            <person name="Song R."/>
            <person name="Chenine A.L."/>
            <person name="Ruprecht R.M."/>
        </authorList>
    </citation>
    <scope>NUCLEOTIDE SEQUENCE [LARGE SCALE GENOMIC DNA]</scope>
</reference>
<sequence length="203" mass="23047">MALKRKRSSPAFSSPSSDNSKATTQSSPMGFFYQQSKPIQPLFHKPTWSFPTYDDQASIHLNSRTRKRHRDNRPDEESIYASTINKLYDAQRQHPHASPVYSETDTMSSTSTVPAQRSTLHSFWRIPKAPATVPMALEVNERLVTDMEAFCEDCDKPLRHTDAMDIDQHFLEEDTSCKLCQRMICDTCAVLGDVRVCLPCASN</sequence>
<protein>
    <submittedName>
        <fullName evidence="2">Uncharacterized protein</fullName>
    </submittedName>
</protein>
<feature type="compositionally biased region" description="Low complexity" evidence="1">
    <location>
        <begin position="9"/>
        <end position="20"/>
    </location>
</feature>
<dbReference type="EMBL" id="LT854256">
    <property type="protein sequence ID" value="SMR50570.1"/>
    <property type="molecule type" value="Genomic_DNA"/>
</dbReference>
<evidence type="ECO:0000313" key="2">
    <source>
        <dbReference type="EMBL" id="SMR50570.1"/>
    </source>
</evidence>
<accession>A0A2H1GAI2</accession>
<feature type="compositionally biased region" description="Polar residues" evidence="1">
    <location>
        <begin position="101"/>
        <end position="111"/>
    </location>
</feature>
<gene>
    <name evidence="2" type="ORF">ZT1E4_G4788</name>
</gene>
<evidence type="ECO:0000313" key="3">
    <source>
        <dbReference type="Proteomes" id="UP000245764"/>
    </source>
</evidence>
<dbReference type="Proteomes" id="UP000245764">
    <property type="component" value="Chromosome 4"/>
</dbReference>
<feature type="compositionally biased region" description="Polar residues" evidence="1">
    <location>
        <begin position="21"/>
        <end position="31"/>
    </location>
</feature>
<dbReference type="AlphaFoldDB" id="A0A2H1GAI2"/>
<feature type="region of interest" description="Disordered" evidence="1">
    <location>
        <begin position="1"/>
        <end position="31"/>
    </location>
</feature>
<organism evidence="2 3">
    <name type="scientific">Zymoseptoria tritici ST99CH_1E4</name>
    <dbReference type="NCBI Taxonomy" id="1276532"/>
    <lineage>
        <taxon>Eukaryota</taxon>
        <taxon>Fungi</taxon>
        <taxon>Dikarya</taxon>
        <taxon>Ascomycota</taxon>
        <taxon>Pezizomycotina</taxon>
        <taxon>Dothideomycetes</taxon>
        <taxon>Dothideomycetidae</taxon>
        <taxon>Mycosphaerellales</taxon>
        <taxon>Mycosphaerellaceae</taxon>
        <taxon>Zymoseptoria</taxon>
    </lineage>
</organism>
<evidence type="ECO:0000256" key="1">
    <source>
        <dbReference type="SAM" id="MobiDB-lite"/>
    </source>
</evidence>